<evidence type="ECO:0000256" key="4">
    <source>
        <dbReference type="ARBA" id="ARBA00022679"/>
    </source>
</evidence>
<dbReference type="PANTHER" id="PTHR43047">
    <property type="entry name" value="TWO-COMPONENT HISTIDINE PROTEIN KINASE"/>
    <property type="match status" value="1"/>
</dbReference>
<dbReference type="PROSITE" id="PS50110">
    <property type="entry name" value="RESPONSE_REGULATORY"/>
    <property type="match status" value="1"/>
</dbReference>
<dbReference type="InterPro" id="IPR004358">
    <property type="entry name" value="Sig_transdc_His_kin-like_C"/>
</dbReference>
<dbReference type="Gene3D" id="3.30.450.20">
    <property type="entry name" value="PAS domain"/>
    <property type="match status" value="2"/>
</dbReference>
<feature type="transmembrane region" description="Helical" evidence="8">
    <location>
        <begin position="79"/>
        <end position="100"/>
    </location>
</feature>
<dbReference type="PROSITE" id="PS50924">
    <property type="entry name" value="MHYT"/>
    <property type="match status" value="1"/>
</dbReference>
<evidence type="ECO:0000256" key="6">
    <source>
        <dbReference type="ARBA" id="ARBA00023012"/>
    </source>
</evidence>
<feature type="transmembrane region" description="Helical" evidence="8">
    <location>
        <begin position="175"/>
        <end position="195"/>
    </location>
</feature>
<evidence type="ECO:0000256" key="3">
    <source>
        <dbReference type="ARBA" id="ARBA00022553"/>
    </source>
</evidence>
<dbReference type="Gene3D" id="1.10.287.130">
    <property type="match status" value="1"/>
</dbReference>
<dbReference type="SMART" id="SM00388">
    <property type="entry name" value="HisKA"/>
    <property type="match status" value="1"/>
</dbReference>
<keyword evidence="15" id="KW-0547">Nucleotide-binding</keyword>
<evidence type="ECO:0000256" key="2">
    <source>
        <dbReference type="ARBA" id="ARBA00012438"/>
    </source>
</evidence>
<dbReference type="Pfam" id="PF13426">
    <property type="entry name" value="PAS_9"/>
    <property type="match status" value="2"/>
</dbReference>
<comment type="caution">
    <text evidence="15">The sequence shown here is derived from an EMBL/GenBank/DDBJ whole genome shotgun (WGS) entry which is preliminary data.</text>
</comment>
<name>A0ABV0J3T4_9CYAN</name>
<evidence type="ECO:0000259" key="13">
    <source>
        <dbReference type="PROSITE" id="PS50113"/>
    </source>
</evidence>
<dbReference type="CDD" id="cd16922">
    <property type="entry name" value="HATPase_EvgS-ArcB-TorS-like"/>
    <property type="match status" value="1"/>
</dbReference>
<dbReference type="SMART" id="SM00091">
    <property type="entry name" value="PAS"/>
    <property type="match status" value="2"/>
</dbReference>
<dbReference type="Gene3D" id="3.40.50.2300">
    <property type="match status" value="1"/>
</dbReference>
<keyword evidence="6" id="KW-0902">Two-component regulatory system</keyword>
<dbReference type="PANTHER" id="PTHR43047:SF72">
    <property type="entry name" value="OSMOSENSING HISTIDINE PROTEIN KINASE SLN1"/>
    <property type="match status" value="1"/>
</dbReference>
<protein>
    <recommendedName>
        <fullName evidence="2">histidine kinase</fullName>
        <ecNumber evidence="2">2.7.13.3</ecNumber>
    </recommendedName>
</protein>
<dbReference type="SUPFAM" id="SSF55785">
    <property type="entry name" value="PYP-like sensor domain (PAS domain)"/>
    <property type="match status" value="2"/>
</dbReference>
<dbReference type="InterPro" id="IPR003594">
    <property type="entry name" value="HATPase_dom"/>
</dbReference>
<dbReference type="PROSITE" id="PS50109">
    <property type="entry name" value="HIS_KIN"/>
    <property type="match status" value="1"/>
</dbReference>
<dbReference type="EC" id="2.7.13.3" evidence="2"/>
<feature type="transmembrane region" description="Helical" evidence="8">
    <location>
        <begin position="215"/>
        <end position="241"/>
    </location>
</feature>
<dbReference type="SMART" id="SM00387">
    <property type="entry name" value="HATPase_c"/>
    <property type="match status" value="1"/>
</dbReference>
<evidence type="ECO:0000313" key="16">
    <source>
        <dbReference type="Proteomes" id="UP001464891"/>
    </source>
</evidence>
<keyword evidence="4" id="KW-0808">Transferase</keyword>
<dbReference type="InterPro" id="IPR036097">
    <property type="entry name" value="HisK_dim/P_sf"/>
</dbReference>
<evidence type="ECO:0000256" key="5">
    <source>
        <dbReference type="ARBA" id="ARBA00022777"/>
    </source>
</evidence>
<keyword evidence="9" id="KW-0175">Coiled coil</keyword>
<dbReference type="InterPro" id="IPR001789">
    <property type="entry name" value="Sig_transdc_resp-reg_receiver"/>
</dbReference>
<reference evidence="15 16" key="1">
    <citation type="submission" date="2022-04" db="EMBL/GenBank/DDBJ databases">
        <title>Positive selection, recombination, and allopatry shape intraspecific diversity of widespread and dominant cyanobacteria.</title>
        <authorList>
            <person name="Wei J."/>
            <person name="Shu W."/>
            <person name="Hu C."/>
        </authorList>
    </citation>
    <scope>NUCLEOTIDE SEQUENCE [LARGE SCALE GENOMIC DNA]</scope>
    <source>
        <strain evidence="15 16">GB2-A4</strain>
    </source>
</reference>
<evidence type="ECO:0000259" key="11">
    <source>
        <dbReference type="PROSITE" id="PS50110"/>
    </source>
</evidence>
<dbReference type="GO" id="GO:0005524">
    <property type="term" value="F:ATP binding"/>
    <property type="evidence" value="ECO:0007669"/>
    <property type="project" value="UniProtKB-KW"/>
</dbReference>
<evidence type="ECO:0000256" key="7">
    <source>
        <dbReference type="PROSITE-ProRule" id="PRU00169"/>
    </source>
</evidence>
<dbReference type="Proteomes" id="UP001464891">
    <property type="component" value="Unassembled WGS sequence"/>
</dbReference>
<dbReference type="InterPro" id="IPR005330">
    <property type="entry name" value="MHYT_dom"/>
</dbReference>
<evidence type="ECO:0000256" key="1">
    <source>
        <dbReference type="ARBA" id="ARBA00000085"/>
    </source>
</evidence>
<feature type="transmembrane region" description="Helical" evidence="8">
    <location>
        <begin position="44"/>
        <end position="73"/>
    </location>
</feature>
<dbReference type="PROSITE" id="PS50112">
    <property type="entry name" value="PAS"/>
    <property type="match status" value="1"/>
</dbReference>
<dbReference type="InterPro" id="IPR035965">
    <property type="entry name" value="PAS-like_dom_sf"/>
</dbReference>
<keyword evidence="15" id="KW-0067">ATP-binding</keyword>
<evidence type="ECO:0000259" key="14">
    <source>
        <dbReference type="PROSITE" id="PS50924"/>
    </source>
</evidence>
<dbReference type="InterPro" id="IPR000700">
    <property type="entry name" value="PAS-assoc_C"/>
</dbReference>
<dbReference type="PROSITE" id="PS50113">
    <property type="entry name" value="PAC"/>
    <property type="match status" value="1"/>
</dbReference>
<evidence type="ECO:0000256" key="8">
    <source>
        <dbReference type="PROSITE-ProRule" id="PRU00244"/>
    </source>
</evidence>
<dbReference type="Pfam" id="PF00512">
    <property type="entry name" value="HisKA"/>
    <property type="match status" value="1"/>
</dbReference>
<feature type="domain" description="Histidine kinase" evidence="10">
    <location>
        <begin position="533"/>
        <end position="786"/>
    </location>
</feature>
<dbReference type="CDD" id="cd00082">
    <property type="entry name" value="HisKA"/>
    <property type="match status" value="1"/>
</dbReference>
<feature type="domain" description="MHYT" evidence="14">
    <location>
        <begin position="9"/>
        <end position="203"/>
    </location>
</feature>
<feature type="domain" description="PAS" evidence="12">
    <location>
        <begin position="412"/>
        <end position="436"/>
    </location>
</feature>
<dbReference type="RefSeq" id="WP_190431346.1">
    <property type="nucleotide sequence ID" value="NZ_JAMPKM010000001.1"/>
</dbReference>
<keyword evidence="8" id="KW-1133">Transmembrane helix</keyword>
<keyword evidence="3 7" id="KW-0597">Phosphoprotein</keyword>
<evidence type="ECO:0000259" key="10">
    <source>
        <dbReference type="PROSITE" id="PS50109"/>
    </source>
</evidence>
<keyword evidence="5" id="KW-0418">Kinase</keyword>
<feature type="domain" description="PAC" evidence="13">
    <location>
        <begin position="337"/>
        <end position="390"/>
    </location>
</feature>
<dbReference type="InterPro" id="IPR000014">
    <property type="entry name" value="PAS"/>
</dbReference>
<dbReference type="InterPro" id="IPR011006">
    <property type="entry name" value="CheY-like_superfamily"/>
</dbReference>
<dbReference type="InterPro" id="IPR003661">
    <property type="entry name" value="HisK_dim/P_dom"/>
</dbReference>
<feature type="coiled-coil region" evidence="9">
    <location>
        <begin position="499"/>
        <end position="533"/>
    </location>
</feature>
<feature type="transmembrane region" description="Helical" evidence="8">
    <location>
        <begin position="107"/>
        <end position="126"/>
    </location>
</feature>
<dbReference type="SUPFAM" id="SSF47384">
    <property type="entry name" value="Homodimeric domain of signal transducing histidine kinase"/>
    <property type="match status" value="1"/>
</dbReference>
<evidence type="ECO:0000256" key="9">
    <source>
        <dbReference type="SAM" id="Coils"/>
    </source>
</evidence>
<feature type="transmembrane region" description="Helical" evidence="8">
    <location>
        <begin position="12"/>
        <end position="32"/>
    </location>
</feature>
<dbReference type="Pfam" id="PF02518">
    <property type="entry name" value="HATPase_c"/>
    <property type="match status" value="1"/>
</dbReference>
<dbReference type="PRINTS" id="PR00344">
    <property type="entry name" value="BCTRLSENSOR"/>
</dbReference>
<dbReference type="InterPro" id="IPR036890">
    <property type="entry name" value="HATPase_C_sf"/>
</dbReference>
<dbReference type="SUPFAM" id="SSF52172">
    <property type="entry name" value="CheY-like"/>
    <property type="match status" value="1"/>
</dbReference>
<dbReference type="Pfam" id="PF03707">
    <property type="entry name" value="MHYT"/>
    <property type="match status" value="3"/>
</dbReference>
<proteinExistence type="predicted"/>
<dbReference type="EMBL" id="JAMPKM010000001">
    <property type="protein sequence ID" value="MEP0815810.1"/>
    <property type="molecule type" value="Genomic_DNA"/>
</dbReference>
<sequence>MNHGMTGSYSLSLVALSFAIAVFASYTALDLSGRVRPTKRSTRYLWLLGGAVAMGTGIWSMHFVAMLAFHLSVPVEYDLLTTLLSLLYAIIASGIALWIWRRPNSKFLPLLSGGICMGVAIAWMHYTGMAAMRLPARIEYHFGLVALSVAIAIAASLTALWLAFRLQDKSLRAPFWQKLGSAFVMGIGISGMHYMGMAASRFVSEPVLATSSPTVHAPFMAIAVAAGALLLLSLILIASLIDQQFTMQLSRQQTLLESEKRFRTLIREMQVGVLFLNADAEIVISNQAAIALLQLDQTEGIRSIFGTNQRWLREDGTYFATTELPVQRAIAQRQPIRNVVMGIEQTNSSERTWMLVNADPQFIENGVLERIVCTFSDITQQKQTEEDFQQSQDQFAKAFHSNPVASCITTVAEGRFVDANSSFLKLFGYPREHLIGCTSRELQIWADLKDRDRVIRMLQRDRSAQMVDAPFRTSSGEIREGLCSFEMIEVRGEPCLLSIVNDITERKRAEQALQQAKETADAANRAKSEFLANMSHELRTPLNAILGFTQLMSGDNSLSAQNKEYLSIINRSGEHLLRLINDILEMSKIEAGRSTLNANDFDLHRLLQNLEEMLQLAATAKNLKLIYDCDPQVPQCIRADESKLRQVLINLLGNAIKFTQQGCVTLRVKRAEIGQELAGRRQESAASGQKVEVASDLKLLYGNVVSDQPLALSFEIADTGPGMEANELNNLFTAFAQTTSGLKSQQGTGLGLAISQKFVQLMGGEIAVSSTMGQGSQFRFTLPVYPVQTAQVAISLPIRHKVVGIVPNQPTYRILVAEDQRTNRLLLTRLLSSVGFEVREATNGQEAIALWESWAPHLIWMDMRMPVMNGYEATQCIRASLKGEATVIIALTASAFEEQRQSILLAGCDDFMGKPFNREELLGKISQYLGVQYIYSELEDSHSAKIFPRTTQADGSLIHRSSPEPLSPNSLKVMPPDWIEQLHLAALQGSDLLILKLIQQIPGEHAALSCALVELVANFRFDQIVILARSLQSEIS</sequence>
<keyword evidence="8" id="KW-0812">Transmembrane</keyword>
<feature type="modified residue" description="4-aspartylphosphate" evidence="7">
    <location>
        <position position="862"/>
    </location>
</feature>
<feature type="domain" description="Response regulatory" evidence="11">
    <location>
        <begin position="813"/>
        <end position="929"/>
    </location>
</feature>
<dbReference type="InterPro" id="IPR005467">
    <property type="entry name" value="His_kinase_dom"/>
</dbReference>
<gene>
    <name evidence="15" type="ORF">NC998_01730</name>
</gene>
<evidence type="ECO:0000313" key="15">
    <source>
        <dbReference type="EMBL" id="MEP0815810.1"/>
    </source>
</evidence>
<dbReference type="SMART" id="SM00448">
    <property type="entry name" value="REC"/>
    <property type="match status" value="1"/>
</dbReference>
<dbReference type="Pfam" id="PF00072">
    <property type="entry name" value="Response_reg"/>
    <property type="match status" value="1"/>
</dbReference>
<evidence type="ECO:0000259" key="12">
    <source>
        <dbReference type="PROSITE" id="PS50112"/>
    </source>
</evidence>
<dbReference type="CDD" id="cd00130">
    <property type="entry name" value="PAS"/>
    <property type="match status" value="2"/>
</dbReference>
<feature type="transmembrane region" description="Helical" evidence="8">
    <location>
        <begin position="138"/>
        <end position="163"/>
    </location>
</feature>
<dbReference type="CDD" id="cd17546">
    <property type="entry name" value="REC_hyHK_CKI1_RcsC-like"/>
    <property type="match status" value="1"/>
</dbReference>
<dbReference type="Gene3D" id="3.30.565.10">
    <property type="entry name" value="Histidine kinase-like ATPase, C-terminal domain"/>
    <property type="match status" value="1"/>
</dbReference>
<dbReference type="SUPFAM" id="SSF55874">
    <property type="entry name" value="ATPase domain of HSP90 chaperone/DNA topoisomerase II/histidine kinase"/>
    <property type="match status" value="1"/>
</dbReference>
<organism evidence="15 16">
    <name type="scientific">Trichocoleus desertorum GB2-A4</name>
    <dbReference type="NCBI Taxonomy" id="2933944"/>
    <lineage>
        <taxon>Bacteria</taxon>
        <taxon>Bacillati</taxon>
        <taxon>Cyanobacteriota</taxon>
        <taxon>Cyanophyceae</taxon>
        <taxon>Leptolyngbyales</taxon>
        <taxon>Trichocoleusaceae</taxon>
        <taxon>Trichocoleus</taxon>
    </lineage>
</organism>
<keyword evidence="8" id="KW-0472">Membrane</keyword>
<dbReference type="NCBIfam" id="TIGR00229">
    <property type="entry name" value="sensory_box"/>
    <property type="match status" value="1"/>
</dbReference>
<accession>A0ABV0J3T4</accession>
<comment type="catalytic activity">
    <reaction evidence="1">
        <text>ATP + protein L-histidine = ADP + protein N-phospho-L-histidine.</text>
        <dbReference type="EC" id="2.7.13.3"/>
    </reaction>
</comment>
<keyword evidence="16" id="KW-1185">Reference proteome</keyword>